<accession>A0A9Q3GWV0</accession>
<gene>
    <name evidence="1" type="ORF">O181_022606</name>
</gene>
<keyword evidence="2" id="KW-1185">Reference proteome</keyword>
<protein>
    <submittedName>
        <fullName evidence="1">Uncharacterized protein</fullName>
    </submittedName>
</protein>
<evidence type="ECO:0000313" key="1">
    <source>
        <dbReference type="EMBL" id="MBW0482891.1"/>
    </source>
</evidence>
<sequence>MSALTHPHAPTGLSRYASDAATPCPPSPILTLWHTHCLPCLCSYRTLKICLQHCHPMSTFTHPYASTHCHLTCLCSHRTLKICLQQRHLISALTPATYHPYAPLLDQ</sequence>
<reference evidence="1" key="1">
    <citation type="submission" date="2021-03" db="EMBL/GenBank/DDBJ databases">
        <title>Draft genome sequence of rust myrtle Austropuccinia psidii MF-1, a brazilian biotype.</title>
        <authorList>
            <person name="Quecine M.C."/>
            <person name="Pachon D.M.R."/>
            <person name="Bonatelli M.L."/>
            <person name="Correr F.H."/>
            <person name="Franceschini L.M."/>
            <person name="Leite T.F."/>
            <person name="Margarido G.R.A."/>
            <person name="Almeida C.A."/>
            <person name="Ferrarezi J.A."/>
            <person name="Labate C.A."/>
        </authorList>
    </citation>
    <scope>NUCLEOTIDE SEQUENCE</scope>
    <source>
        <strain evidence="1">MF-1</strain>
    </source>
</reference>
<evidence type="ECO:0000313" key="2">
    <source>
        <dbReference type="Proteomes" id="UP000765509"/>
    </source>
</evidence>
<dbReference type="Proteomes" id="UP000765509">
    <property type="component" value="Unassembled WGS sequence"/>
</dbReference>
<dbReference type="EMBL" id="AVOT02006972">
    <property type="protein sequence ID" value="MBW0482891.1"/>
    <property type="molecule type" value="Genomic_DNA"/>
</dbReference>
<name>A0A9Q3GWV0_9BASI</name>
<proteinExistence type="predicted"/>
<organism evidence="1 2">
    <name type="scientific">Austropuccinia psidii MF-1</name>
    <dbReference type="NCBI Taxonomy" id="1389203"/>
    <lineage>
        <taxon>Eukaryota</taxon>
        <taxon>Fungi</taxon>
        <taxon>Dikarya</taxon>
        <taxon>Basidiomycota</taxon>
        <taxon>Pucciniomycotina</taxon>
        <taxon>Pucciniomycetes</taxon>
        <taxon>Pucciniales</taxon>
        <taxon>Sphaerophragmiaceae</taxon>
        <taxon>Austropuccinia</taxon>
    </lineage>
</organism>
<dbReference type="AlphaFoldDB" id="A0A9Q3GWV0"/>
<comment type="caution">
    <text evidence="1">The sequence shown here is derived from an EMBL/GenBank/DDBJ whole genome shotgun (WGS) entry which is preliminary data.</text>
</comment>